<sequence>MSQRQKSQPVAGGHNKTADRDRRRRHHNDRAVESDINMTDIGDALDGLERENIVSLHTQRRLVPQGLQLRLAELITTERPDVRSRHNLWVLVNNGSPERQLLIDSLDTTPMSTTTRRVRRREMLIIDTEMTEAEIASLRTSLLGEDFPTLSPSLSPVSTLSPSLSSVSTLSSTLSSVTTVTSGSTRSSRRSAGHHEAPPTGSSRSSRTRADGSHAISRTTSAPVQPTARSAPHSGMSNRTTSTSAGSTTSQLTPAPSRQARADAPVSPSSSVSNTTTVSSPSALHRHADRGPGSHSTDLRTSTSTSPQSERSSSSAAAMSVSTPPALATSRTSSSHLSRHSLGTASTSTAATAIPAMPLPSTGRSEPTTYSVTSHNSYMSNIYVDPAQDIIDAGYEVSPDDPEALSWYTVTRGYDAGVFDDCIRGVVHSCIVGCPNACWKKHETCDKACEAFRKAWRRNGVKRIREPRLPEPQQ</sequence>
<feature type="compositionally biased region" description="Low complexity" evidence="1">
    <location>
        <begin position="152"/>
        <end position="186"/>
    </location>
</feature>
<feature type="compositionally biased region" description="Low complexity" evidence="1">
    <location>
        <begin position="265"/>
        <end position="282"/>
    </location>
</feature>
<evidence type="ECO:0000313" key="2">
    <source>
        <dbReference type="EMBL" id="EMD31158.1"/>
    </source>
</evidence>
<evidence type="ECO:0000256" key="1">
    <source>
        <dbReference type="SAM" id="MobiDB-lite"/>
    </source>
</evidence>
<organism evidence="2 3">
    <name type="scientific">Ceriporiopsis subvermispora (strain B)</name>
    <name type="common">White-rot fungus</name>
    <name type="synonym">Gelatoporia subvermispora</name>
    <dbReference type="NCBI Taxonomy" id="914234"/>
    <lineage>
        <taxon>Eukaryota</taxon>
        <taxon>Fungi</taxon>
        <taxon>Dikarya</taxon>
        <taxon>Basidiomycota</taxon>
        <taxon>Agaricomycotina</taxon>
        <taxon>Agaricomycetes</taxon>
        <taxon>Polyporales</taxon>
        <taxon>Gelatoporiaceae</taxon>
        <taxon>Gelatoporia</taxon>
    </lineage>
</organism>
<feature type="region of interest" description="Disordered" evidence="1">
    <location>
        <begin position="152"/>
        <end position="370"/>
    </location>
</feature>
<dbReference type="AlphaFoldDB" id="M2Q2Y9"/>
<proteinExistence type="predicted"/>
<feature type="region of interest" description="Disordered" evidence="1">
    <location>
        <begin position="1"/>
        <end position="34"/>
    </location>
</feature>
<feature type="compositionally biased region" description="Low complexity" evidence="1">
    <location>
        <begin position="301"/>
        <end position="353"/>
    </location>
</feature>
<keyword evidence="3" id="KW-1185">Reference proteome</keyword>
<accession>M2Q2Y9</accession>
<feature type="compositionally biased region" description="Low complexity" evidence="1">
    <location>
        <begin position="237"/>
        <end position="250"/>
    </location>
</feature>
<gene>
    <name evidence="2" type="ORF">CERSUDRAFT_127544</name>
</gene>
<dbReference type="HOGENOM" id="CLU_576174_0_0_1"/>
<name>M2Q2Y9_CERS8</name>
<dbReference type="EMBL" id="KB445822">
    <property type="protein sequence ID" value="EMD31158.1"/>
    <property type="molecule type" value="Genomic_DNA"/>
</dbReference>
<dbReference type="Proteomes" id="UP000016930">
    <property type="component" value="Unassembled WGS sequence"/>
</dbReference>
<reference evidence="2 3" key="1">
    <citation type="journal article" date="2012" name="Proc. Natl. Acad. Sci. U.S.A.">
        <title>Comparative genomics of Ceriporiopsis subvermispora and Phanerochaete chrysosporium provide insight into selective ligninolysis.</title>
        <authorList>
            <person name="Fernandez-Fueyo E."/>
            <person name="Ruiz-Duenas F.J."/>
            <person name="Ferreira P."/>
            <person name="Floudas D."/>
            <person name="Hibbett D.S."/>
            <person name="Canessa P."/>
            <person name="Larrondo L.F."/>
            <person name="James T.Y."/>
            <person name="Seelenfreund D."/>
            <person name="Lobos S."/>
            <person name="Polanco R."/>
            <person name="Tello M."/>
            <person name="Honda Y."/>
            <person name="Watanabe T."/>
            <person name="Watanabe T."/>
            <person name="Ryu J.S."/>
            <person name="Kubicek C.P."/>
            <person name="Schmoll M."/>
            <person name="Gaskell J."/>
            <person name="Hammel K.E."/>
            <person name="St John F.J."/>
            <person name="Vanden Wymelenberg A."/>
            <person name="Sabat G."/>
            <person name="Splinter BonDurant S."/>
            <person name="Syed K."/>
            <person name="Yadav J.S."/>
            <person name="Doddapaneni H."/>
            <person name="Subramanian V."/>
            <person name="Lavin J.L."/>
            <person name="Oguiza J.A."/>
            <person name="Perez G."/>
            <person name="Pisabarro A.G."/>
            <person name="Ramirez L."/>
            <person name="Santoyo F."/>
            <person name="Master E."/>
            <person name="Coutinho P.M."/>
            <person name="Henrissat B."/>
            <person name="Lombard V."/>
            <person name="Magnuson J.K."/>
            <person name="Kuees U."/>
            <person name="Hori C."/>
            <person name="Igarashi K."/>
            <person name="Samejima M."/>
            <person name="Held B.W."/>
            <person name="Barry K.W."/>
            <person name="LaButti K.M."/>
            <person name="Lapidus A."/>
            <person name="Lindquist E.A."/>
            <person name="Lucas S.M."/>
            <person name="Riley R."/>
            <person name="Salamov A.A."/>
            <person name="Hoffmeister D."/>
            <person name="Schwenk D."/>
            <person name="Hadar Y."/>
            <person name="Yarden O."/>
            <person name="de Vries R.P."/>
            <person name="Wiebenga A."/>
            <person name="Stenlid J."/>
            <person name="Eastwood D."/>
            <person name="Grigoriev I.V."/>
            <person name="Berka R.M."/>
            <person name="Blanchette R.A."/>
            <person name="Kersten P."/>
            <person name="Martinez A.T."/>
            <person name="Vicuna R."/>
            <person name="Cullen D."/>
        </authorList>
    </citation>
    <scope>NUCLEOTIDE SEQUENCE [LARGE SCALE GENOMIC DNA]</scope>
    <source>
        <strain evidence="2 3">B</strain>
    </source>
</reference>
<protein>
    <submittedName>
        <fullName evidence="2">Uncharacterized protein</fullName>
    </submittedName>
</protein>
<feature type="compositionally biased region" description="Polar residues" evidence="1">
    <location>
        <begin position="216"/>
        <end position="228"/>
    </location>
</feature>
<evidence type="ECO:0000313" key="3">
    <source>
        <dbReference type="Proteomes" id="UP000016930"/>
    </source>
</evidence>